<dbReference type="Pfam" id="PF00158">
    <property type="entry name" value="Sigma54_activat"/>
    <property type="match status" value="1"/>
</dbReference>
<protein>
    <recommendedName>
        <fullName evidence="7">HTH-type transcriptional regulatory protein TyrR</fullName>
    </recommendedName>
</protein>
<dbReference type="InterPro" id="IPR003593">
    <property type="entry name" value="AAA+_ATPase"/>
</dbReference>
<reference evidence="12" key="2">
    <citation type="submission" date="2020-01" db="EMBL/GenBank/DDBJ databases">
        <authorList>
            <person name="Hornung B."/>
        </authorList>
    </citation>
    <scope>NUCLEOTIDE SEQUENCE</scope>
    <source>
        <strain evidence="12">PacBioINE</strain>
    </source>
</reference>
<evidence type="ECO:0000256" key="5">
    <source>
        <dbReference type="ARBA" id="ARBA00023125"/>
    </source>
</evidence>
<keyword evidence="3" id="KW-0067">ATP-binding</keyword>
<evidence type="ECO:0000256" key="8">
    <source>
        <dbReference type="SAM" id="Coils"/>
    </source>
</evidence>
<keyword evidence="5" id="KW-0238">DNA-binding</keyword>
<dbReference type="PROSITE" id="PS50113">
    <property type="entry name" value="PAC"/>
    <property type="match status" value="1"/>
</dbReference>
<dbReference type="FunFam" id="3.40.50.300:FF:000006">
    <property type="entry name" value="DNA-binding transcriptional regulator NtrC"/>
    <property type="match status" value="1"/>
</dbReference>
<dbReference type="CDD" id="cd00130">
    <property type="entry name" value="PAS"/>
    <property type="match status" value="1"/>
</dbReference>
<keyword evidence="1" id="KW-0547">Nucleotide-binding</keyword>
<dbReference type="InterPro" id="IPR035965">
    <property type="entry name" value="PAS-like_dom_sf"/>
</dbReference>
<keyword evidence="12" id="KW-0808">Transferase</keyword>
<dbReference type="SUPFAM" id="SSF52540">
    <property type="entry name" value="P-loop containing nucleoside triphosphate hydrolases"/>
    <property type="match status" value="1"/>
</dbReference>
<dbReference type="InterPro" id="IPR025944">
    <property type="entry name" value="Sigma_54_int_dom_CS"/>
</dbReference>
<evidence type="ECO:0000256" key="6">
    <source>
        <dbReference type="ARBA" id="ARBA00023163"/>
    </source>
</evidence>
<evidence type="ECO:0000256" key="7">
    <source>
        <dbReference type="ARBA" id="ARBA00029500"/>
    </source>
</evidence>
<accession>A0A8S0X220</accession>
<dbReference type="PROSITE" id="PS00676">
    <property type="entry name" value="SIGMA54_INTERACT_2"/>
    <property type="match status" value="1"/>
</dbReference>
<dbReference type="InterPro" id="IPR009057">
    <property type="entry name" value="Homeodomain-like_sf"/>
</dbReference>
<dbReference type="PANTHER" id="PTHR32071">
    <property type="entry name" value="TRANSCRIPTIONAL REGULATORY PROTEIN"/>
    <property type="match status" value="1"/>
</dbReference>
<dbReference type="Pfam" id="PF18024">
    <property type="entry name" value="HTH_50"/>
    <property type="match status" value="1"/>
</dbReference>
<dbReference type="PANTHER" id="PTHR32071:SF57">
    <property type="entry name" value="C4-DICARBOXYLATE TRANSPORT TRANSCRIPTIONAL REGULATORY PROTEIN DCTD"/>
    <property type="match status" value="1"/>
</dbReference>
<dbReference type="InterPro" id="IPR002078">
    <property type="entry name" value="Sigma_54_int"/>
</dbReference>
<evidence type="ECO:0000259" key="11">
    <source>
        <dbReference type="PROSITE" id="PS50113"/>
    </source>
</evidence>
<dbReference type="Proteomes" id="UP001071230">
    <property type="component" value="Unassembled WGS sequence"/>
</dbReference>
<feature type="domain" description="PAS" evidence="10">
    <location>
        <begin position="115"/>
        <end position="166"/>
    </location>
</feature>
<dbReference type="InterPro" id="IPR025943">
    <property type="entry name" value="Sigma_54_int_dom_ATP-bd_2"/>
</dbReference>
<evidence type="ECO:0000256" key="2">
    <source>
        <dbReference type="ARBA" id="ARBA00022797"/>
    </source>
</evidence>
<organism evidence="12">
    <name type="scientific">Acididesulfobacillus acetoxydans</name>
    <dbReference type="NCBI Taxonomy" id="1561005"/>
    <lineage>
        <taxon>Bacteria</taxon>
        <taxon>Bacillati</taxon>
        <taxon>Bacillota</taxon>
        <taxon>Clostridia</taxon>
        <taxon>Eubacteriales</taxon>
        <taxon>Peptococcaceae</taxon>
        <taxon>Acididesulfobacillus</taxon>
    </lineage>
</organism>
<dbReference type="InterPro" id="IPR058031">
    <property type="entry name" value="AAA_lid_NorR"/>
</dbReference>
<dbReference type="GO" id="GO:0005524">
    <property type="term" value="F:ATP binding"/>
    <property type="evidence" value="ECO:0007669"/>
    <property type="project" value="UniProtKB-KW"/>
</dbReference>
<feature type="domain" description="PAC" evidence="11">
    <location>
        <begin position="182"/>
        <end position="234"/>
    </location>
</feature>
<feature type="domain" description="Sigma-54 factor interaction" evidence="9">
    <location>
        <begin position="259"/>
        <end position="488"/>
    </location>
</feature>
<dbReference type="NCBIfam" id="TIGR00229">
    <property type="entry name" value="sensory_box"/>
    <property type="match status" value="1"/>
</dbReference>
<keyword evidence="8" id="KW-0175">Coiled coil</keyword>
<dbReference type="PROSITE" id="PS00675">
    <property type="entry name" value="SIGMA54_INTERACT_1"/>
    <property type="match status" value="1"/>
</dbReference>
<dbReference type="GO" id="GO:0003677">
    <property type="term" value="F:DNA binding"/>
    <property type="evidence" value="ECO:0007669"/>
    <property type="project" value="UniProtKB-KW"/>
</dbReference>
<dbReference type="SMART" id="SM00091">
    <property type="entry name" value="PAS"/>
    <property type="match status" value="2"/>
</dbReference>
<evidence type="ECO:0000259" key="10">
    <source>
        <dbReference type="PROSITE" id="PS50112"/>
    </source>
</evidence>
<feature type="coiled-coil region" evidence="8">
    <location>
        <begin position="225"/>
        <end position="252"/>
    </location>
</feature>
<keyword evidence="2" id="KW-0058">Aromatic hydrocarbons catabolism</keyword>
<dbReference type="Gene3D" id="3.40.50.300">
    <property type="entry name" value="P-loop containing nucleotide triphosphate hydrolases"/>
    <property type="match status" value="1"/>
</dbReference>
<dbReference type="SMART" id="SM00382">
    <property type="entry name" value="AAA"/>
    <property type="match status" value="1"/>
</dbReference>
<keyword evidence="6" id="KW-0804">Transcription</keyword>
<dbReference type="Gene3D" id="3.30.450.20">
    <property type="entry name" value="PAS domain"/>
    <property type="match status" value="2"/>
</dbReference>
<dbReference type="PROSITE" id="PS50045">
    <property type="entry name" value="SIGMA54_INTERACT_4"/>
    <property type="match status" value="1"/>
</dbReference>
<keyword evidence="14" id="KW-1185">Reference proteome</keyword>
<dbReference type="EMBL" id="LR746496">
    <property type="protein sequence ID" value="CAA7603391.1"/>
    <property type="molecule type" value="Genomic_DNA"/>
</dbReference>
<dbReference type="GO" id="GO:0006355">
    <property type="term" value="P:regulation of DNA-templated transcription"/>
    <property type="evidence" value="ECO:0007669"/>
    <property type="project" value="InterPro"/>
</dbReference>
<dbReference type="AlphaFoldDB" id="A0A8S0X220"/>
<dbReference type="Proteomes" id="UP000836597">
    <property type="component" value="Chromosome"/>
</dbReference>
<dbReference type="InterPro" id="IPR000700">
    <property type="entry name" value="PAS-assoc_C"/>
</dbReference>
<dbReference type="CDD" id="cd00009">
    <property type="entry name" value="AAA"/>
    <property type="match status" value="1"/>
</dbReference>
<evidence type="ECO:0000256" key="4">
    <source>
        <dbReference type="ARBA" id="ARBA00023015"/>
    </source>
</evidence>
<dbReference type="EMBL" id="CDGJ01000080">
    <property type="protein sequence ID" value="CEJ08310.1"/>
    <property type="molecule type" value="Genomic_DNA"/>
</dbReference>
<dbReference type="RefSeq" id="WP_306425069.1">
    <property type="nucleotide sequence ID" value="NZ_CDGJ01000080.1"/>
</dbReference>
<dbReference type="Gene3D" id="1.10.8.60">
    <property type="match status" value="1"/>
</dbReference>
<sequence length="582" mass="65810">MSLEKAFREIYFGVMTVDSKGCILAANKAADNLLKSPGQLTGQSVNSILPCSGIKQTLATGKAVWRERVLVDGRVLVFYHQPLFEENTFHGAVTSFLDITEWDVLAQELESAKQLNRELEAIFDASYDEIFVTDGQGYALRVNKAGQRFYGLDEAEIIGKHVSILEERGLFSPSITPEVIKQKKRLTSVQLTKNGQRIIVTGNPVFDEKGEITRIVTNSRDITELSNLRQRLEESEKLMDRYRSEIIKLRQERIKMTDVVSGSPAMQSILELVEKVARVDSTVLIEGESGVGKGVLASRIHHFSKRGAGPLITINCGAIPENLMESELFGYEAGAFTGAKKDGKKGLLETAEGGTVFLDEITELPLKLQVKLLDVIQAKKVTRVGGNHPVEVNVRIITATNRDIKKLVKENRFREDLYYRLNVVPLVVPPLRQRREDIPPLVEYFLAAFMSKYELRKRISSEALDYLVAYKWPGNVRELENLIERLLVTVDSPEILPLHLPDYVLQGEDSNEKLMVLDILPLREAMEELERQLLRIALGRFHNTYRMAEALQVNQSTIVRKLHRYGILKQQYGRSRYGVCNN</sequence>
<dbReference type="SUPFAM" id="SSF46689">
    <property type="entry name" value="Homeodomain-like"/>
    <property type="match status" value="1"/>
</dbReference>
<dbReference type="KEGG" id="aacx:DEACI_4214"/>
<name>A0A8S0X220_9FIRM</name>
<evidence type="ECO:0000256" key="3">
    <source>
        <dbReference type="ARBA" id="ARBA00022840"/>
    </source>
</evidence>
<evidence type="ECO:0000313" key="13">
    <source>
        <dbReference type="EMBL" id="CEJ08310.1"/>
    </source>
</evidence>
<evidence type="ECO:0000256" key="1">
    <source>
        <dbReference type="ARBA" id="ARBA00022741"/>
    </source>
</evidence>
<evidence type="ECO:0000313" key="12">
    <source>
        <dbReference type="EMBL" id="CAA7603391.1"/>
    </source>
</evidence>
<dbReference type="Pfam" id="PF25601">
    <property type="entry name" value="AAA_lid_14"/>
    <property type="match status" value="1"/>
</dbReference>
<reference evidence="13" key="1">
    <citation type="submission" date="2014-11" db="EMBL/GenBank/DDBJ databases">
        <authorList>
            <person name="Hornung B.V."/>
        </authorList>
    </citation>
    <scope>NUCLEOTIDE SEQUENCE</scope>
    <source>
        <strain evidence="13">INE</strain>
    </source>
</reference>
<dbReference type="SUPFAM" id="SSF55785">
    <property type="entry name" value="PYP-like sensor domain (PAS domain)"/>
    <property type="match status" value="2"/>
</dbReference>
<dbReference type="Pfam" id="PF13426">
    <property type="entry name" value="PAS_9"/>
    <property type="match status" value="2"/>
</dbReference>
<keyword evidence="4" id="KW-0805">Transcription regulation</keyword>
<evidence type="ECO:0000313" key="14">
    <source>
        <dbReference type="Proteomes" id="UP001071230"/>
    </source>
</evidence>
<gene>
    <name evidence="13" type="ORF">DEACI_2786</name>
    <name evidence="12" type="ORF">DEACI_4214</name>
</gene>
<dbReference type="PROSITE" id="PS50112">
    <property type="entry name" value="PAS"/>
    <property type="match status" value="1"/>
</dbReference>
<dbReference type="Gene3D" id="1.10.10.60">
    <property type="entry name" value="Homeodomain-like"/>
    <property type="match status" value="1"/>
</dbReference>
<dbReference type="InterPro" id="IPR000014">
    <property type="entry name" value="PAS"/>
</dbReference>
<dbReference type="InterPro" id="IPR030828">
    <property type="entry name" value="HTH_TyrR"/>
</dbReference>
<dbReference type="GO" id="GO:0016740">
    <property type="term" value="F:transferase activity"/>
    <property type="evidence" value="ECO:0007669"/>
    <property type="project" value="UniProtKB-KW"/>
</dbReference>
<dbReference type="InterPro" id="IPR027417">
    <property type="entry name" value="P-loop_NTPase"/>
</dbReference>
<dbReference type="PROSITE" id="PS00688">
    <property type="entry name" value="SIGMA54_INTERACT_3"/>
    <property type="match status" value="1"/>
</dbReference>
<evidence type="ECO:0000259" key="9">
    <source>
        <dbReference type="PROSITE" id="PS50045"/>
    </source>
</evidence>
<proteinExistence type="predicted"/>
<dbReference type="InterPro" id="IPR025662">
    <property type="entry name" value="Sigma_54_int_dom_ATP-bd_1"/>
</dbReference>